<dbReference type="Gene3D" id="3.40.30.10">
    <property type="entry name" value="Glutaredoxin"/>
    <property type="match status" value="1"/>
</dbReference>
<proteinExistence type="predicted"/>
<dbReference type="InterPro" id="IPR004045">
    <property type="entry name" value="Glutathione_S-Trfase_N"/>
</dbReference>
<comment type="caution">
    <text evidence="2">The sequence shown here is derived from an EMBL/GenBank/DDBJ whole genome shotgun (WGS) entry which is preliminary data.</text>
</comment>
<dbReference type="InterPro" id="IPR036282">
    <property type="entry name" value="Glutathione-S-Trfase_C_sf"/>
</dbReference>
<dbReference type="PANTHER" id="PTHR43968">
    <property type="match status" value="1"/>
</dbReference>
<organism evidence="2 3">
    <name type="scientific">Vandammella animalimorsus</name>
    <dbReference type="NCBI Taxonomy" id="2029117"/>
    <lineage>
        <taxon>Bacteria</taxon>
        <taxon>Pseudomonadati</taxon>
        <taxon>Pseudomonadota</taxon>
        <taxon>Betaproteobacteria</taxon>
        <taxon>Burkholderiales</taxon>
        <taxon>Comamonadaceae</taxon>
        <taxon>Vandammella</taxon>
    </lineage>
</organism>
<dbReference type="SUPFAM" id="SSF47616">
    <property type="entry name" value="GST C-terminal domain-like"/>
    <property type="match status" value="1"/>
</dbReference>
<dbReference type="GO" id="GO:0016740">
    <property type="term" value="F:transferase activity"/>
    <property type="evidence" value="ECO:0007669"/>
    <property type="project" value="UniProtKB-KW"/>
</dbReference>
<dbReference type="RefSeq" id="WP_095549256.1">
    <property type="nucleotide sequence ID" value="NZ_NSJF01000002.1"/>
</dbReference>
<dbReference type="InterPro" id="IPR036249">
    <property type="entry name" value="Thioredoxin-like_sf"/>
</dbReference>
<evidence type="ECO:0000259" key="1">
    <source>
        <dbReference type="PROSITE" id="PS50404"/>
    </source>
</evidence>
<dbReference type="EMBL" id="NSJF01000002">
    <property type="protein sequence ID" value="PAT35129.1"/>
    <property type="molecule type" value="Genomic_DNA"/>
</dbReference>
<accession>A0A2A2AC05</accession>
<dbReference type="Pfam" id="PF13410">
    <property type="entry name" value="GST_C_2"/>
    <property type="match status" value="1"/>
</dbReference>
<feature type="domain" description="GST N-terminal" evidence="1">
    <location>
        <begin position="1"/>
        <end position="82"/>
    </location>
</feature>
<reference evidence="2 3" key="1">
    <citation type="submission" date="2017-08" db="EMBL/GenBank/DDBJ databases">
        <title>WGS of Clinical strains of the CDC Group NO-1 linked to zoonotic infections in humans.</title>
        <authorList>
            <person name="Bernier A.-M."/>
            <person name="Bernard K."/>
        </authorList>
    </citation>
    <scope>NUCLEOTIDE SEQUENCE [LARGE SCALE GENOMIC DNA]</scope>
    <source>
        <strain evidence="2 3">NML03-0146</strain>
    </source>
</reference>
<dbReference type="GO" id="GO:0005737">
    <property type="term" value="C:cytoplasm"/>
    <property type="evidence" value="ECO:0007669"/>
    <property type="project" value="TreeGrafter"/>
</dbReference>
<dbReference type="PANTHER" id="PTHR43968:SF6">
    <property type="entry name" value="GLUTATHIONE S-TRANSFERASE OMEGA"/>
    <property type="match status" value="1"/>
</dbReference>
<dbReference type="CDD" id="cd03205">
    <property type="entry name" value="GST_C_6"/>
    <property type="match status" value="1"/>
</dbReference>
<gene>
    <name evidence="2" type="ORF">CK620_04215</name>
</gene>
<keyword evidence="2" id="KW-0808">Transferase</keyword>
<evidence type="ECO:0000313" key="3">
    <source>
        <dbReference type="Proteomes" id="UP000217999"/>
    </source>
</evidence>
<dbReference type="Pfam" id="PF13409">
    <property type="entry name" value="GST_N_2"/>
    <property type="match status" value="1"/>
</dbReference>
<dbReference type="PROSITE" id="PS50404">
    <property type="entry name" value="GST_NTER"/>
    <property type="match status" value="1"/>
</dbReference>
<evidence type="ECO:0000313" key="2">
    <source>
        <dbReference type="EMBL" id="PAT35129.1"/>
    </source>
</evidence>
<dbReference type="InterPro" id="IPR050983">
    <property type="entry name" value="GST_Omega/HSP26"/>
</dbReference>
<protein>
    <submittedName>
        <fullName evidence="2">Glutathione S-transferase</fullName>
    </submittedName>
</protein>
<dbReference type="AlphaFoldDB" id="A0A2A2AC05"/>
<dbReference type="Proteomes" id="UP000217999">
    <property type="component" value="Unassembled WGS sequence"/>
</dbReference>
<sequence>MQIFFSPYSPFVRKCLITAWELGLHERIELLPSNAHPVQRSQALVAINPLGKVPTFYTDEQQVLYDSRVICEYLNALAQGEIFPCQLGPRMQALTLQALGDGMLEACLLARYEEVARPAAYQWSDWRAAQLDKVRSGLAHLEPQAAQLAQRVDIGTITLACVLWYLDLRFAAYGWRGQYPRLAAWYAAFSQRGSMRHEWALAPGG</sequence>
<dbReference type="Gene3D" id="1.20.1050.10">
    <property type="match status" value="1"/>
</dbReference>
<dbReference type="SUPFAM" id="SSF52833">
    <property type="entry name" value="Thioredoxin-like"/>
    <property type="match status" value="1"/>
</dbReference>
<name>A0A2A2AC05_9BURK</name>